<dbReference type="Gene3D" id="2.60.120.260">
    <property type="entry name" value="Galactose-binding domain-like"/>
    <property type="match status" value="1"/>
</dbReference>
<accession>A0A840Z3J5</accession>
<sequence length="348" mass="37629">MAGLLLAENNPAAALPYAIRDVRTNPIDPSATATLGTVLLNLEKPQAALAAFTVSGSLGWRNIPTQLYWLAESQLTDNVEGAAQRIDALLRIGSDNEAVENALQGLSETALGQKALIALLRETPPWEERFILGARQLSGAILDSRLSIIERAVALGAPVDCEAVAQVVNWMVRQDSIYDAEQFWRNSCDNGNHALLSDGSFESGHSSTTANPFAWHLNSRGGMDATVEDAPNPLKGKALHINSSMSVRTAAANQVVTLKPGNYTISWRTAQDDGSPDVSVTIRLQCLDDKSWITSFTPSQRSDKNSFEANFSIPQNGCQIQNLVIQKEAISLLNPHSSWISDIVLKAN</sequence>
<evidence type="ECO:0000313" key="2">
    <source>
        <dbReference type="Proteomes" id="UP000554342"/>
    </source>
</evidence>
<keyword evidence="2" id="KW-1185">Reference proteome</keyword>
<evidence type="ECO:0000313" key="1">
    <source>
        <dbReference type="EMBL" id="MBB5720379.1"/>
    </source>
</evidence>
<reference evidence="1 2" key="1">
    <citation type="submission" date="2020-08" db="EMBL/GenBank/DDBJ databases">
        <title>Genomic Encyclopedia of Type Strains, Phase IV (KMG-IV): sequencing the most valuable type-strain genomes for metagenomic binning, comparative biology and taxonomic classification.</title>
        <authorList>
            <person name="Goeker M."/>
        </authorList>
    </citation>
    <scope>NUCLEOTIDE SEQUENCE [LARGE SCALE GENOMIC DNA]</scope>
    <source>
        <strain evidence="1 2">DSM 27203</strain>
    </source>
</reference>
<proteinExistence type="predicted"/>
<dbReference type="EMBL" id="JACIJI010000018">
    <property type="protein sequence ID" value="MBB5720379.1"/>
    <property type="molecule type" value="Genomic_DNA"/>
</dbReference>
<gene>
    <name evidence="1" type="ORF">FHR23_003346</name>
</gene>
<dbReference type="AlphaFoldDB" id="A0A840Z3J5"/>
<organism evidence="1 2">
    <name type="scientific">Stakelama sediminis</name>
    <dbReference type="NCBI Taxonomy" id="463200"/>
    <lineage>
        <taxon>Bacteria</taxon>
        <taxon>Pseudomonadati</taxon>
        <taxon>Pseudomonadota</taxon>
        <taxon>Alphaproteobacteria</taxon>
        <taxon>Sphingomonadales</taxon>
        <taxon>Sphingomonadaceae</taxon>
        <taxon>Stakelama</taxon>
    </lineage>
</organism>
<dbReference type="RefSeq" id="WP_184006142.1">
    <property type="nucleotide sequence ID" value="NZ_BAABIF010000024.1"/>
</dbReference>
<name>A0A840Z3J5_9SPHN</name>
<dbReference type="Proteomes" id="UP000554342">
    <property type="component" value="Unassembled WGS sequence"/>
</dbReference>
<comment type="caution">
    <text evidence="1">The sequence shown here is derived from an EMBL/GenBank/DDBJ whole genome shotgun (WGS) entry which is preliminary data.</text>
</comment>
<protein>
    <submittedName>
        <fullName evidence="1">Uncharacterized protein</fullName>
    </submittedName>
</protein>